<organism evidence="2 3">
    <name type="scientific">Candidatus Viridilinea halotolerans</name>
    <dbReference type="NCBI Taxonomy" id="2491704"/>
    <lineage>
        <taxon>Bacteria</taxon>
        <taxon>Bacillati</taxon>
        <taxon>Chloroflexota</taxon>
        <taxon>Chloroflexia</taxon>
        <taxon>Chloroflexales</taxon>
        <taxon>Chloroflexineae</taxon>
        <taxon>Oscillochloridaceae</taxon>
        <taxon>Candidatus Viridilinea</taxon>
    </lineage>
</organism>
<dbReference type="SUPFAM" id="SSF56436">
    <property type="entry name" value="C-type lectin-like"/>
    <property type="match status" value="1"/>
</dbReference>
<dbReference type="PANTHER" id="PTHR23150">
    <property type="entry name" value="SULFATASE MODIFYING FACTOR 1, 2"/>
    <property type="match status" value="1"/>
</dbReference>
<evidence type="ECO:0000313" key="3">
    <source>
        <dbReference type="Proteomes" id="UP000280307"/>
    </source>
</evidence>
<dbReference type="Gene3D" id="3.90.1580.10">
    <property type="entry name" value="paralog of FGE (formylglycine-generating enzyme)"/>
    <property type="match status" value="1"/>
</dbReference>
<dbReference type="Proteomes" id="UP000280307">
    <property type="component" value="Unassembled WGS sequence"/>
</dbReference>
<dbReference type="EMBL" id="RSAS01000067">
    <property type="protein sequence ID" value="RRR77372.1"/>
    <property type="molecule type" value="Genomic_DNA"/>
</dbReference>
<evidence type="ECO:0000259" key="1">
    <source>
        <dbReference type="Pfam" id="PF03781"/>
    </source>
</evidence>
<dbReference type="Pfam" id="PF03781">
    <property type="entry name" value="FGE-sulfatase"/>
    <property type="match status" value="1"/>
</dbReference>
<dbReference type="InterPro" id="IPR042095">
    <property type="entry name" value="SUMF_sf"/>
</dbReference>
<dbReference type="InterPro" id="IPR051043">
    <property type="entry name" value="Sulfatase_Mod_Factor_Kinase"/>
</dbReference>
<evidence type="ECO:0000313" key="2">
    <source>
        <dbReference type="EMBL" id="RRR77372.1"/>
    </source>
</evidence>
<sequence length="283" mass="32044">MVAPGRRGRRSRVSRPELVKVPAGSFLMGSSDADKLADNHEKPQHWLTLPNYWIGKTPLTNAQFRPFVEGDGYTNIEYWTAAGWAWRIKEKISQPAYWEDAKWNGANQPVVGVSWYEAVAYVRWLSAKTGHPFRLPSEAEWEKAARGPDGRIYPWGDRWDAKRLNSGIFRIFFGKLNPVGQYPRGISPYQVLDMAGNVYEWCATKQGKTYPYKLEDEWTQSYLAGDATRVYRGSSYGTGKRGARGAVRGFDPPHWCFLARGMRVASDGDAPHRSVRLPAGKLV</sequence>
<dbReference type="InterPro" id="IPR016187">
    <property type="entry name" value="CTDL_fold"/>
</dbReference>
<gene>
    <name evidence="2" type="ORF">EI684_01585</name>
</gene>
<dbReference type="AlphaFoldDB" id="A0A426UA36"/>
<comment type="caution">
    <text evidence="2">The sequence shown here is derived from an EMBL/GenBank/DDBJ whole genome shotgun (WGS) entry which is preliminary data.</text>
</comment>
<feature type="domain" description="Sulfatase-modifying factor enzyme-like" evidence="1">
    <location>
        <begin position="16"/>
        <end position="265"/>
    </location>
</feature>
<dbReference type="InterPro" id="IPR005532">
    <property type="entry name" value="SUMF_dom"/>
</dbReference>
<protein>
    <recommendedName>
        <fullName evidence="1">Sulfatase-modifying factor enzyme-like domain-containing protein</fullName>
    </recommendedName>
</protein>
<name>A0A426UA36_9CHLR</name>
<proteinExistence type="predicted"/>
<accession>A0A426UA36</accession>
<reference evidence="2 3" key="1">
    <citation type="submission" date="2018-12" db="EMBL/GenBank/DDBJ databases">
        <title>Genome Sequence of Candidatus Viridilinea halotolerans isolated from saline sulfide-rich spring.</title>
        <authorList>
            <person name="Grouzdev D.S."/>
            <person name="Burganskaya E.I."/>
            <person name="Krutkina M.S."/>
            <person name="Sukhacheva M.V."/>
            <person name="Gorlenko V.M."/>
        </authorList>
    </citation>
    <scope>NUCLEOTIDE SEQUENCE [LARGE SCALE GENOMIC DNA]</scope>
    <source>
        <strain evidence="2">Chok-6</strain>
    </source>
</reference>